<organism evidence="3">
    <name type="scientific">uncultured marine phage</name>
    <dbReference type="NCBI Taxonomy" id="707152"/>
    <lineage>
        <taxon>Viruses</taxon>
        <taxon>environmental samples</taxon>
    </lineage>
</organism>
<protein>
    <submittedName>
        <fullName evidence="3">Recombination endonuclease subunit</fullName>
    </submittedName>
</protein>
<gene>
    <name evidence="3" type="primary">gp47</name>
    <name evidence="3" type="ORF">SLAVMIC_00209</name>
</gene>
<dbReference type="Gene3D" id="3.60.21.10">
    <property type="match status" value="1"/>
</dbReference>
<dbReference type="InterPro" id="IPR050535">
    <property type="entry name" value="DNA_Repair-Maintenance_Comp"/>
</dbReference>
<feature type="coiled-coil region" evidence="1">
    <location>
        <begin position="296"/>
        <end position="323"/>
    </location>
</feature>
<evidence type="ECO:0000256" key="1">
    <source>
        <dbReference type="SAM" id="Coils"/>
    </source>
</evidence>
<name>A0A8D9FRD1_9VIRU</name>
<keyword evidence="3" id="KW-0540">Nuclease</keyword>
<proteinExistence type="predicted"/>
<evidence type="ECO:0000259" key="2">
    <source>
        <dbReference type="Pfam" id="PF00149"/>
    </source>
</evidence>
<keyword evidence="3" id="KW-0255">Endonuclease</keyword>
<reference evidence="3" key="1">
    <citation type="submission" date="2021-06" db="EMBL/GenBank/DDBJ databases">
        <authorList>
            <person name="Gannon L."/>
            <person name="Redgwell R T."/>
            <person name="Michniewski S."/>
            <person name="Harrison D C."/>
            <person name="Millard A."/>
        </authorList>
    </citation>
    <scope>NUCLEOTIDE SEQUENCE</scope>
</reference>
<accession>A0A8D9FRD1</accession>
<dbReference type="GO" id="GO:0004519">
    <property type="term" value="F:endonuclease activity"/>
    <property type="evidence" value="ECO:0007669"/>
    <property type="project" value="UniProtKB-KW"/>
</dbReference>
<dbReference type="GO" id="GO:0016787">
    <property type="term" value="F:hydrolase activity"/>
    <property type="evidence" value="ECO:0007669"/>
    <property type="project" value="InterPro"/>
</dbReference>
<dbReference type="Pfam" id="PF00149">
    <property type="entry name" value="Metallophos"/>
    <property type="match status" value="1"/>
</dbReference>
<sequence length="368" mass="43273">MRIWTLGDLHFGQYPLDVKWLKMMIRYFDDFFIPLLKEKYQEGDVFVQLGDIFHNRNSVDIKVMNVVDRIFRDISEIIPTHVLVGNHDIYNRSSNDINSTMILRRHENVFIYENTESIEIEGVKIVMMPWVERKVDQIELLKKHSPADFLFCHSDLNGCKMHLNSVAHKNLNKIDIEEFTEYGKVVSGHIHIRQENKNFLFTGSAYQLDRNDIGNEKGIHIFEPNGEFEFIPNTISPTFKKVKIMNEDDVDNLDISTSRNYVDLAISNSLLVSNRKLRRKLEQILEEGNFARVEYVNDMVSDTKELEEKLEKELEEINIDEIDFDDFDEIILSYINSSEWSSEEIKDGVLKEFSNIIDIYKQQYKING</sequence>
<dbReference type="PANTHER" id="PTHR30337">
    <property type="entry name" value="COMPONENT OF ATP-DEPENDENT DSDNA EXONUCLEASE"/>
    <property type="match status" value="1"/>
</dbReference>
<dbReference type="SUPFAM" id="SSF56300">
    <property type="entry name" value="Metallo-dependent phosphatases"/>
    <property type="match status" value="1"/>
</dbReference>
<keyword evidence="1" id="KW-0175">Coiled coil</keyword>
<feature type="domain" description="Calcineurin-like phosphoesterase" evidence="2">
    <location>
        <begin position="1"/>
        <end position="192"/>
    </location>
</feature>
<dbReference type="EMBL" id="OU342829">
    <property type="protein sequence ID" value="CAG7580022.1"/>
    <property type="molecule type" value="Genomic_DNA"/>
</dbReference>
<dbReference type="InterPro" id="IPR004843">
    <property type="entry name" value="Calcineurin-like_PHP"/>
</dbReference>
<dbReference type="InterPro" id="IPR029052">
    <property type="entry name" value="Metallo-depent_PP-like"/>
</dbReference>
<keyword evidence="3" id="KW-0378">Hydrolase</keyword>
<evidence type="ECO:0000313" key="3">
    <source>
        <dbReference type="EMBL" id="CAG7580022.1"/>
    </source>
</evidence>